<evidence type="ECO:0000313" key="2">
    <source>
        <dbReference type="Proteomes" id="UP000233837"/>
    </source>
</evidence>
<accession>A0A2I0VM37</accession>
<name>A0A2I0VM37_9ASPA</name>
<protein>
    <recommendedName>
        <fullName evidence="3">Reverse transcriptase domain-containing protein</fullName>
    </recommendedName>
</protein>
<dbReference type="PANTHER" id="PTHR24559:SF431">
    <property type="entry name" value="RNA-DIRECTED DNA POLYMERASE HOMOLOG"/>
    <property type="match status" value="1"/>
</dbReference>
<dbReference type="EMBL" id="KZ503417">
    <property type="protein sequence ID" value="PKU64443.1"/>
    <property type="molecule type" value="Genomic_DNA"/>
</dbReference>
<dbReference type="InterPro" id="IPR043502">
    <property type="entry name" value="DNA/RNA_pol_sf"/>
</dbReference>
<dbReference type="Gene3D" id="3.30.70.270">
    <property type="match status" value="1"/>
</dbReference>
<organism evidence="1 2">
    <name type="scientific">Dendrobium catenatum</name>
    <dbReference type="NCBI Taxonomy" id="906689"/>
    <lineage>
        <taxon>Eukaryota</taxon>
        <taxon>Viridiplantae</taxon>
        <taxon>Streptophyta</taxon>
        <taxon>Embryophyta</taxon>
        <taxon>Tracheophyta</taxon>
        <taxon>Spermatophyta</taxon>
        <taxon>Magnoliopsida</taxon>
        <taxon>Liliopsida</taxon>
        <taxon>Asparagales</taxon>
        <taxon>Orchidaceae</taxon>
        <taxon>Epidendroideae</taxon>
        <taxon>Malaxideae</taxon>
        <taxon>Dendrobiinae</taxon>
        <taxon>Dendrobium</taxon>
    </lineage>
</organism>
<reference evidence="1 2" key="1">
    <citation type="journal article" date="2016" name="Sci. Rep.">
        <title>The Dendrobium catenatum Lindl. genome sequence provides insights into polysaccharide synthase, floral development and adaptive evolution.</title>
        <authorList>
            <person name="Zhang G.Q."/>
            <person name="Xu Q."/>
            <person name="Bian C."/>
            <person name="Tsai W.C."/>
            <person name="Yeh C.M."/>
            <person name="Liu K.W."/>
            <person name="Yoshida K."/>
            <person name="Zhang L.S."/>
            <person name="Chang S.B."/>
            <person name="Chen F."/>
            <person name="Shi Y."/>
            <person name="Su Y.Y."/>
            <person name="Zhang Y.Q."/>
            <person name="Chen L.J."/>
            <person name="Yin Y."/>
            <person name="Lin M."/>
            <person name="Huang H."/>
            <person name="Deng H."/>
            <person name="Wang Z.W."/>
            <person name="Zhu S.L."/>
            <person name="Zhao X."/>
            <person name="Deng C."/>
            <person name="Niu S.C."/>
            <person name="Huang J."/>
            <person name="Wang M."/>
            <person name="Liu G.H."/>
            <person name="Yang H.J."/>
            <person name="Xiao X.J."/>
            <person name="Hsiao Y.Y."/>
            <person name="Wu W.L."/>
            <person name="Chen Y.Y."/>
            <person name="Mitsuda N."/>
            <person name="Ohme-Takagi M."/>
            <person name="Luo Y.B."/>
            <person name="Van de Peer Y."/>
            <person name="Liu Z.J."/>
        </authorList>
    </citation>
    <scope>NUCLEOTIDE SEQUENCE [LARGE SCALE GENOMIC DNA]</scope>
    <source>
        <tissue evidence="1">The whole plant</tissue>
    </source>
</reference>
<sequence length="68" mass="8217">MKMNPTDEEETTFQIDKGLYYYLVMSFWLKNARATYQCLMSKVFKDLIKRSMEVYIDDILVNYLEKSL</sequence>
<evidence type="ECO:0000313" key="1">
    <source>
        <dbReference type="EMBL" id="PKU64443.1"/>
    </source>
</evidence>
<reference evidence="1 2" key="2">
    <citation type="journal article" date="2017" name="Nature">
        <title>The Apostasia genome and the evolution of orchids.</title>
        <authorList>
            <person name="Zhang G.Q."/>
            <person name="Liu K.W."/>
            <person name="Li Z."/>
            <person name="Lohaus R."/>
            <person name="Hsiao Y.Y."/>
            <person name="Niu S.C."/>
            <person name="Wang J.Y."/>
            <person name="Lin Y.C."/>
            <person name="Xu Q."/>
            <person name="Chen L.J."/>
            <person name="Yoshida K."/>
            <person name="Fujiwara S."/>
            <person name="Wang Z.W."/>
            <person name="Zhang Y.Q."/>
            <person name="Mitsuda N."/>
            <person name="Wang M."/>
            <person name="Liu G.H."/>
            <person name="Pecoraro L."/>
            <person name="Huang H.X."/>
            <person name="Xiao X.J."/>
            <person name="Lin M."/>
            <person name="Wu X.Y."/>
            <person name="Wu W.L."/>
            <person name="Chen Y.Y."/>
            <person name="Chang S.B."/>
            <person name="Sakamoto S."/>
            <person name="Ohme-Takagi M."/>
            <person name="Yagi M."/>
            <person name="Zeng S.J."/>
            <person name="Shen C.Y."/>
            <person name="Yeh C.M."/>
            <person name="Luo Y.B."/>
            <person name="Tsai W.C."/>
            <person name="Van de Peer Y."/>
            <person name="Liu Z.J."/>
        </authorList>
    </citation>
    <scope>NUCLEOTIDE SEQUENCE [LARGE SCALE GENOMIC DNA]</scope>
    <source>
        <tissue evidence="1">The whole plant</tissue>
    </source>
</reference>
<evidence type="ECO:0008006" key="3">
    <source>
        <dbReference type="Google" id="ProtNLM"/>
    </source>
</evidence>
<dbReference type="PANTHER" id="PTHR24559">
    <property type="entry name" value="TRANSPOSON TY3-I GAG-POL POLYPROTEIN"/>
    <property type="match status" value="1"/>
</dbReference>
<dbReference type="Proteomes" id="UP000233837">
    <property type="component" value="Unassembled WGS sequence"/>
</dbReference>
<dbReference type="AlphaFoldDB" id="A0A2I0VM37"/>
<dbReference type="InterPro" id="IPR043128">
    <property type="entry name" value="Rev_trsase/Diguanyl_cyclase"/>
</dbReference>
<dbReference type="SUPFAM" id="SSF56672">
    <property type="entry name" value="DNA/RNA polymerases"/>
    <property type="match status" value="1"/>
</dbReference>
<keyword evidence="2" id="KW-1185">Reference proteome</keyword>
<dbReference type="Gene3D" id="3.10.10.10">
    <property type="entry name" value="HIV Type 1 Reverse Transcriptase, subunit A, domain 1"/>
    <property type="match status" value="1"/>
</dbReference>
<gene>
    <name evidence="1" type="ORF">MA16_Dca026663</name>
</gene>
<dbReference type="InterPro" id="IPR053134">
    <property type="entry name" value="RNA-dir_DNA_polymerase"/>
</dbReference>
<proteinExistence type="predicted"/>